<dbReference type="AlphaFoldDB" id="A0AAW1LSK4"/>
<keyword evidence="4" id="KW-0716">Sensory transduction</keyword>
<keyword evidence="15" id="KW-1185">Reference proteome</keyword>
<dbReference type="PANTHER" id="PTHR11923:SF109">
    <property type="entry name" value="SENSORY NEURON MEMBRANE PROTEIN 2"/>
    <property type="match status" value="1"/>
</dbReference>
<evidence type="ECO:0000256" key="1">
    <source>
        <dbReference type="ARBA" id="ARBA00004236"/>
    </source>
</evidence>
<comment type="subcellular location">
    <subcellularLocation>
        <location evidence="1">Cell membrane</location>
    </subcellularLocation>
</comment>
<evidence type="ECO:0000256" key="8">
    <source>
        <dbReference type="ARBA" id="ARBA00023136"/>
    </source>
</evidence>
<evidence type="ECO:0000256" key="2">
    <source>
        <dbReference type="ARBA" id="ARBA00010532"/>
    </source>
</evidence>
<feature type="transmembrane region" description="Helical" evidence="13">
    <location>
        <begin position="926"/>
        <end position="949"/>
    </location>
</feature>
<keyword evidence="6" id="KW-0552">Olfaction</keyword>
<keyword evidence="5 13" id="KW-0812">Transmembrane</keyword>
<feature type="transmembrane region" description="Helical" evidence="13">
    <location>
        <begin position="7"/>
        <end position="31"/>
    </location>
</feature>
<evidence type="ECO:0000313" key="15">
    <source>
        <dbReference type="Proteomes" id="UP001458880"/>
    </source>
</evidence>
<dbReference type="Proteomes" id="UP001458880">
    <property type="component" value="Unassembled WGS sequence"/>
</dbReference>
<evidence type="ECO:0000256" key="5">
    <source>
        <dbReference type="ARBA" id="ARBA00022692"/>
    </source>
</evidence>
<dbReference type="PANTHER" id="PTHR11923">
    <property type="entry name" value="SCAVENGER RECEPTOR CLASS B TYPE-1 SR-B1"/>
    <property type="match status" value="1"/>
</dbReference>
<evidence type="ECO:0000256" key="9">
    <source>
        <dbReference type="ARBA" id="ARBA00023157"/>
    </source>
</evidence>
<organism evidence="14 15">
    <name type="scientific">Popillia japonica</name>
    <name type="common">Japanese beetle</name>
    <dbReference type="NCBI Taxonomy" id="7064"/>
    <lineage>
        <taxon>Eukaryota</taxon>
        <taxon>Metazoa</taxon>
        <taxon>Ecdysozoa</taxon>
        <taxon>Arthropoda</taxon>
        <taxon>Hexapoda</taxon>
        <taxon>Insecta</taxon>
        <taxon>Pterygota</taxon>
        <taxon>Neoptera</taxon>
        <taxon>Endopterygota</taxon>
        <taxon>Coleoptera</taxon>
        <taxon>Polyphaga</taxon>
        <taxon>Scarabaeiformia</taxon>
        <taxon>Scarabaeidae</taxon>
        <taxon>Rutelinae</taxon>
        <taxon>Popillia</taxon>
    </lineage>
</organism>
<dbReference type="PRINTS" id="PR01609">
    <property type="entry name" value="CD36FAMILY"/>
</dbReference>
<keyword evidence="9" id="KW-1015">Disulfide bond</keyword>
<protein>
    <recommendedName>
        <fullName evidence="12">Sensory neuron membrane protein 2</fullName>
    </recommendedName>
</protein>
<evidence type="ECO:0000256" key="10">
    <source>
        <dbReference type="ARBA" id="ARBA00023170"/>
    </source>
</evidence>
<dbReference type="GO" id="GO:0005886">
    <property type="term" value="C:plasma membrane"/>
    <property type="evidence" value="ECO:0007669"/>
    <property type="project" value="UniProtKB-SubCell"/>
</dbReference>
<comment type="caution">
    <text evidence="14">The sequence shown here is derived from an EMBL/GenBank/DDBJ whole genome shotgun (WGS) entry which is preliminary data.</text>
</comment>
<dbReference type="Pfam" id="PF01130">
    <property type="entry name" value="CD36"/>
    <property type="match status" value="1"/>
</dbReference>
<evidence type="ECO:0000256" key="6">
    <source>
        <dbReference type="ARBA" id="ARBA00022725"/>
    </source>
</evidence>
<dbReference type="GO" id="GO:0005737">
    <property type="term" value="C:cytoplasm"/>
    <property type="evidence" value="ECO:0007669"/>
    <property type="project" value="TreeGrafter"/>
</dbReference>
<keyword evidence="8 13" id="KW-0472">Membrane</keyword>
<sequence length="953" mass="108275">MCSRGKVVLGFGIVGVGVLIAGIVIGFTGVLDGYISNKIEESVRLENNTDQFERWATLPFPLQFKIYVFNVLNPDEILAGATPEVEEVGPFVYDEYRQKENIQYDEETDTYTYTERTIYEFNEELSLFSEDTNLTVLNAPLQGMFLTVEGSITAGFVNRYWQSMFENDGLFLNISAKNLFFEGYDFCITANMDAITNSMCDQVRNLIVDSKTTVSDSEKIRFSFFSHKNDSHDGVYQVSGGNIDINTVGAIISWEGEQYLSTWEGANSTCNNIRGRDSAIYPPFNNESSAFDIYNTDICKVVTIRTTETTVYEDINGIRTTLAVDDMRNDGDMECYCIKQARDLEGELECLPVGYADMSTCLYAPVIASYPHMLWANESYSSTVIGLEPDQEKHQTFVVLEPDTGTPLQGSKRIQFNMIVRPVQRITITENLSKSVFPILWVDQGFNLPEDQIEVLENQYLNKLKLLNIVSFSLIGVGAALIDDQIYKNVRLKEGTEQFDRWENLPIDVFYKIRMFNVTNSHEVMYENAIPIVEEVGPYVYKQTRQKRNITYHEHNDTLTYVEYVHFEFDAEASHPHTEDDELIIVNVVLNVLFNMLGNFLPSNIQYLIDYFWKNVVTDTDTLFHTVRVGDLLFDGYKFCNSDYETDDNTTDVSWLVCFAMARMNNPIIEAEDDGSLSFAFFRAKQDKHEGIFNINAGIKDVSKLGMINSWNGQFYLNTWSGRLSWCNRVTGGDSVIYAPFMKAEDSVEIFAIDLCRVAEISYVGNEEISEIEGHRRVLREDTFSISQNSNNECFCTGNMDLYNEARCLPDGFFDLQPCLGAPIIASFPHFLHGDANYSSTVIGVSPNKELHETYAIIEPTTGTPLSGYKRIQFNAMLKPIEGVNVTQVRNAMVPILWVEEGVAITDELSDMFKRRFQEVLDLIDILKWVLIGIAGAIFLGTASVYLFLLKFK</sequence>
<gene>
    <name evidence="14" type="ORF">QE152_g12576</name>
</gene>
<dbReference type="GO" id="GO:0007608">
    <property type="term" value="P:sensory perception of smell"/>
    <property type="evidence" value="ECO:0007669"/>
    <property type="project" value="UniProtKB-KW"/>
</dbReference>
<name>A0AAW1LSK4_POPJA</name>
<evidence type="ECO:0000256" key="4">
    <source>
        <dbReference type="ARBA" id="ARBA00022606"/>
    </source>
</evidence>
<evidence type="ECO:0000256" key="7">
    <source>
        <dbReference type="ARBA" id="ARBA00022989"/>
    </source>
</evidence>
<evidence type="ECO:0000256" key="3">
    <source>
        <dbReference type="ARBA" id="ARBA00022475"/>
    </source>
</evidence>
<proteinExistence type="inferred from homology"/>
<keyword evidence="3" id="KW-1003">Cell membrane</keyword>
<evidence type="ECO:0000256" key="12">
    <source>
        <dbReference type="ARBA" id="ARBA00040645"/>
    </source>
</evidence>
<dbReference type="GO" id="GO:0005044">
    <property type="term" value="F:scavenger receptor activity"/>
    <property type="evidence" value="ECO:0007669"/>
    <property type="project" value="TreeGrafter"/>
</dbReference>
<keyword evidence="7 13" id="KW-1133">Transmembrane helix</keyword>
<accession>A0AAW1LSK4</accession>
<evidence type="ECO:0000256" key="11">
    <source>
        <dbReference type="ARBA" id="ARBA00023180"/>
    </source>
</evidence>
<keyword evidence="11" id="KW-0325">Glycoprotein</keyword>
<keyword evidence="10" id="KW-0675">Receptor</keyword>
<reference evidence="14 15" key="1">
    <citation type="journal article" date="2024" name="BMC Genomics">
        <title>De novo assembly and annotation of Popillia japonica's genome with initial clues to its potential as an invasive pest.</title>
        <authorList>
            <person name="Cucini C."/>
            <person name="Boschi S."/>
            <person name="Funari R."/>
            <person name="Cardaioli E."/>
            <person name="Iannotti N."/>
            <person name="Marturano G."/>
            <person name="Paoli F."/>
            <person name="Bruttini M."/>
            <person name="Carapelli A."/>
            <person name="Frati F."/>
            <person name="Nardi F."/>
        </authorList>
    </citation>
    <scope>NUCLEOTIDE SEQUENCE [LARGE SCALE GENOMIC DNA]</scope>
    <source>
        <strain evidence="14">DMR45628</strain>
    </source>
</reference>
<dbReference type="EMBL" id="JASPKY010000115">
    <property type="protein sequence ID" value="KAK9736344.1"/>
    <property type="molecule type" value="Genomic_DNA"/>
</dbReference>
<evidence type="ECO:0000256" key="13">
    <source>
        <dbReference type="SAM" id="Phobius"/>
    </source>
</evidence>
<comment type="similarity">
    <text evidence="2">Belongs to the CD36 family.</text>
</comment>
<dbReference type="InterPro" id="IPR002159">
    <property type="entry name" value="CD36_fam"/>
</dbReference>
<evidence type="ECO:0000313" key="14">
    <source>
        <dbReference type="EMBL" id="KAK9736344.1"/>
    </source>
</evidence>